<name>T1BIF5_9ZZZZ</name>
<feature type="domain" description="Molybdopterin cofactor biosynthesis C (MoaC)" evidence="3">
    <location>
        <begin position="2"/>
        <end position="108"/>
    </location>
</feature>
<dbReference type="UniPathway" id="UPA00344"/>
<reference evidence="4" key="2">
    <citation type="journal article" date="2014" name="ISME J.">
        <title>Microbial stratification in low pH oxic and suboxic macroscopic growths along an acid mine drainage.</title>
        <authorList>
            <person name="Mendez-Garcia C."/>
            <person name="Mesa V."/>
            <person name="Sprenger R.R."/>
            <person name="Richter M."/>
            <person name="Diez M.S."/>
            <person name="Solano J."/>
            <person name="Bargiela R."/>
            <person name="Golyshina O.V."/>
            <person name="Manteca A."/>
            <person name="Ramos J.L."/>
            <person name="Gallego J.R."/>
            <person name="Llorente I."/>
            <person name="Martins Dos Santos V.A."/>
            <person name="Jensen O.N."/>
            <person name="Pelaez A.I."/>
            <person name="Sanchez J."/>
            <person name="Ferrer M."/>
        </authorList>
    </citation>
    <scope>NUCLEOTIDE SEQUENCE</scope>
</reference>
<dbReference type="SUPFAM" id="SSF55040">
    <property type="entry name" value="Molybdenum cofactor biosynthesis protein C, MoaC"/>
    <property type="match status" value="1"/>
</dbReference>
<sequence>RVAKGDPVAAGELAGLLAMKRTAELIPHCHIVPLTASRVEITVGRDRVGVLVEAETIGRTGVEMEALVGASIALLTVWDMVKYLEKDGRGLYPETALGPVRVRIKEKGALRGR</sequence>
<evidence type="ECO:0000256" key="2">
    <source>
        <dbReference type="ARBA" id="ARBA00023150"/>
    </source>
</evidence>
<dbReference type="InterPro" id="IPR036522">
    <property type="entry name" value="MoaC_sf"/>
</dbReference>
<feature type="non-terminal residue" evidence="4">
    <location>
        <position position="1"/>
    </location>
</feature>
<dbReference type="EMBL" id="AUZY01002213">
    <property type="protein sequence ID" value="EQD72741.1"/>
    <property type="molecule type" value="Genomic_DNA"/>
</dbReference>
<reference evidence="4" key="1">
    <citation type="submission" date="2013-08" db="EMBL/GenBank/DDBJ databases">
        <authorList>
            <person name="Mendez C."/>
            <person name="Richter M."/>
            <person name="Ferrer M."/>
            <person name="Sanchez J."/>
        </authorList>
    </citation>
    <scope>NUCLEOTIDE SEQUENCE</scope>
</reference>
<comment type="caution">
    <text evidence="4">The sequence shown here is derived from an EMBL/GenBank/DDBJ whole genome shotgun (WGS) entry which is preliminary data.</text>
</comment>
<dbReference type="Pfam" id="PF01967">
    <property type="entry name" value="MoaC"/>
    <property type="match status" value="1"/>
</dbReference>
<dbReference type="Gene3D" id="3.30.70.640">
    <property type="entry name" value="Molybdopterin cofactor biosynthesis C (MoaC) domain"/>
    <property type="match status" value="1"/>
</dbReference>
<organism evidence="4">
    <name type="scientific">mine drainage metagenome</name>
    <dbReference type="NCBI Taxonomy" id="410659"/>
    <lineage>
        <taxon>unclassified sequences</taxon>
        <taxon>metagenomes</taxon>
        <taxon>ecological metagenomes</taxon>
    </lineage>
</organism>
<protein>
    <submittedName>
        <fullName evidence="4">Molybdenum cofactor biosynthesis protein MoaC</fullName>
    </submittedName>
</protein>
<dbReference type="InterPro" id="IPR002820">
    <property type="entry name" value="Mopterin_CF_biosynth-C_dom"/>
</dbReference>
<evidence type="ECO:0000313" key="4">
    <source>
        <dbReference type="EMBL" id="EQD72741.1"/>
    </source>
</evidence>
<dbReference type="GO" id="GO:0006777">
    <property type="term" value="P:Mo-molybdopterin cofactor biosynthetic process"/>
    <property type="evidence" value="ECO:0007669"/>
    <property type="project" value="UniProtKB-KW"/>
</dbReference>
<accession>T1BIF5</accession>
<gene>
    <name evidence="4" type="ORF">B1B_03588</name>
</gene>
<evidence type="ECO:0000259" key="3">
    <source>
        <dbReference type="Pfam" id="PF01967"/>
    </source>
</evidence>
<comment type="pathway">
    <text evidence="1">Cofactor biosynthesis; molybdopterin biosynthesis.</text>
</comment>
<evidence type="ECO:0000256" key="1">
    <source>
        <dbReference type="ARBA" id="ARBA00005046"/>
    </source>
</evidence>
<keyword evidence="2" id="KW-0501">Molybdenum cofactor biosynthesis</keyword>
<proteinExistence type="predicted"/>
<dbReference type="AlphaFoldDB" id="T1BIF5"/>